<organism evidence="3 4">
    <name type="scientific">Candidatus Lachnoclostridium pullistercoris</name>
    <dbReference type="NCBI Taxonomy" id="2838632"/>
    <lineage>
        <taxon>Bacteria</taxon>
        <taxon>Bacillati</taxon>
        <taxon>Bacillota</taxon>
        <taxon>Clostridia</taxon>
        <taxon>Lachnospirales</taxon>
        <taxon>Lachnospiraceae</taxon>
    </lineage>
</organism>
<reference evidence="3" key="1">
    <citation type="journal article" date="2021" name="PeerJ">
        <title>Extensive microbial diversity within the chicken gut microbiome revealed by metagenomics and culture.</title>
        <authorList>
            <person name="Gilroy R."/>
            <person name="Ravi A."/>
            <person name="Getino M."/>
            <person name="Pursley I."/>
            <person name="Horton D.L."/>
            <person name="Alikhan N.F."/>
            <person name="Baker D."/>
            <person name="Gharbi K."/>
            <person name="Hall N."/>
            <person name="Watson M."/>
            <person name="Adriaenssens E.M."/>
            <person name="Foster-Nyarko E."/>
            <person name="Jarju S."/>
            <person name="Secka A."/>
            <person name="Antonio M."/>
            <person name="Oren A."/>
            <person name="Chaudhuri R.R."/>
            <person name="La Ragione R."/>
            <person name="Hildebrand F."/>
            <person name="Pallen M.J."/>
        </authorList>
    </citation>
    <scope>NUCLEOTIDE SEQUENCE</scope>
    <source>
        <strain evidence="3">CHK183-5548</strain>
    </source>
</reference>
<keyword evidence="2" id="KW-0812">Transmembrane</keyword>
<sequence>MKKGLYQDFEREWRKWKRLRFFYFVLPVFLTMLSVRIIQVYFHLKMEQLKKAAAACRREEAGEGKKGEPPAQTDRQDQQRPVPVSSQKADMEWFTPQPAPEKADEAGAAQSRQESSCTVTEEL</sequence>
<evidence type="ECO:0000256" key="2">
    <source>
        <dbReference type="SAM" id="Phobius"/>
    </source>
</evidence>
<accession>A0A9D2T6H8</accession>
<protein>
    <submittedName>
        <fullName evidence="3">Uncharacterized protein</fullName>
    </submittedName>
</protein>
<evidence type="ECO:0000313" key="3">
    <source>
        <dbReference type="EMBL" id="HJC47429.1"/>
    </source>
</evidence>
<feature type="transmembrane region" description="Helical" evidence="2">
    <location>
        <begin position="21"/>
        <end position="42"/>
    </location>
</feature>
<name>A0A9D2T6H8_9FIRM</name>
<keyword evidence="2" id="KW-0472">Membrane</keyword>
<dbReference type="AlphaFoldDB" id="A0A9D2T6H8"/>
<dbReference type="EMBL" id="DWWL01000034">
    <property type="protein sequence ID" value="HJC47429.1"/>
    <property type="molecule type" value="Genomic_DNA"/>
</dbReference>
<dbReference type="Proteomes" id="UP000823883">
    <property type="component" value="Unassembled WGS sequence"/>
</dbReference>
<gene>
    <name evidence="3" type="ORF">IAA04_05200</name>
</gene>
<reference evidence="3" key="2">
    <citation type="submission" date="2021-04" db="EMBL/GenBank/DDBJ databases">
        <authorList>
            <person name="Gilroy R."/>
        </authorList>
    </citation>
    <scope>NUCLEOTIDE SEQUENCE</scope>
    <source>
        <strain evidence="3">CHK183-5548</strain>
    </source>
</reference>
<feature type="compositionally biased region" description="Polar residues" evidence="1">
    <location>
        <begin position="110"/>
        <end position="123"/>
    </location>
</feature>
<feature type="region of interest" description="Disordered" evidence="1">
    <location>
        <begin position="55"/>
        <end position="123"/>
    </location>
</feature>
<feature type="compositionally biased region" description="Basic and acidic residues" evidence="1">
    <location>
        <begin position="55"/>
        <end position="78"/>
    </location>
</feature>
<comment type="caution">
    <text evidence="3">The sequence shown here is derived from an EMBL/GenBank/DDBJ whole genome shotgun (WGS) entry which is preliminary data.</text>
</comment>
<proteinExistence type="predicted"/>
<keyword evidence="2" id="KW-1133">Transmembrane helix</keyword>
<evidence type="ECO:0000313" key="4">
    <source>
        <dbReference type="Proteomes" id="UP000823883"/>
    </source>
</evidence>
<evidence type="ECO:0000256" key="1">
    <source>
        <dbReference type="SAM" id="MobiDB-lite"/>
    </source>
</evidence>